<evidence type="ECO:0000313" key="18">
    <source>
        <dbReference type="Proteomes" id="UP000751190"/>
    </source>
</evidence>
<gene>
    <name evidence="17" type="ORF">KFE25_004526</name>
</gene>
<dbReference type="GO" id="GO:0005952">
    <property type="term" value="C:cAMP-dependent protein kinase complex"/>
    <property type="evidence" value="ECO:0007669"/>
    <property type="project" value="TreeGrafter"/>
</dbReference>
<feature type="region of interest" description="Disordered" evidence="14">
    <location>
        <begin position="238"/>
        <end position="270"/>
    </location>
</feature>
<feature type="binding site" evidence="13">
    <location>
        <position position="710"/>
    </location>
    <ligand>
        <name>ATP</name>
        <dbReference type="ChEBI" id="CHEBI:30616"/>
    </ligand>
</feature>
<keyword evidence="7 13" id="KW-0547">Nucleotide-binding</keyword>
<dbReference type="OrthoDB" id="417078at2759"/>
<dbReference type="Gene3D" id="2.60.120.10">
    <property type="entry name" value="Jelly Rolls"/>
    <property type="match status" value="4"/>
</dbReference>
<evidence type="ECO:0000256" key="13">
    <source>
        <dbReference type="PROSITE-ProRule" id="PRU10141"/>
    </source>
</evidence>
<dbReference type="SUPFAM" id="SSF56112">
    <property type="entry name" value="Protein kinase-like (PK-like)"/>
    <property type="match status" value="1"/>
</dbReference>
<evidence type="ECO:0000256" key="12">
    <source>
        <dbReference type="ARBA" id="ARBA00024113"/>
    </source>
</evidence>
<dbReference type="PRINTS" id="PR00103">
    <property type="entry name" value="CAMPKINASE"/>
</dbReference>
<dbReference type="SMART" id="SM00220">
    <property type="entry name" value="S_TKc"/>
    <property type="match status" value="1"/>
</dbReference>
<dbReference type="EMBL" id="JAGTXO010000052">
    <property type="protein sequence ID" value="KAG8458385.1"/>
    <property type="molecule type" value="Genomic_DNA"/>
</dbReference>
<dbReference type="SMART" id="SM00100">
    <property type="entry name" value="cNMP"/>
    <property type="match status" value="4"/>
</dbReference>
<dbReference type="Gene3D" id="1.10.510.10">
    <property type="entry name" value="Transferase(Phosphotransferase) domain 1"/>
    <property type="match status" value="1"/>
</dbReference>
<keyword evidence="10" id="KW-0460">Magnesium</keyword>
<keyword evidence="2" id="KW-0963">Cytoplasm</keyword>
<keyword evidence="11" id="KW-0142">cGMP-binding</keyword>
<dbReference type="PROSITE" id="PS00888">
    <property type="entry name" value="CNMP_BINDING_1"/>
    <property type="match status" value="2"/>
</dbReference>
<dbReference type="PROSITE" id="PS50011">
    <property type="entry name" value="PROTEIN_KINASE_DOM"/>
    <property type="match status" value="1"/>
</dbReference>
<dbReference type="InterPro" id="IPR017441">
    <property type="entry name" value="Protein_kinase_ATP_BS"/>
</dbReference>
<dbReference type="Gene3D" id="3.30.200.20">
    <property type="entry name" value="Phosphorylase Kinase, domain 1"/>
    <property type="match status" value="1"/>
</dbReference>
<dbReference type="PROSITE" id="PS00107">
    <property type="entry name" value="PROTEIN_KINASE_ATP"/>
    <property type="match status" value="1"/>
</dbReference>
<dbReference type="Pfam" id="PF00069">
    <property type="entry name" value="Pkinase"/>
    <property type="match status" value="1"/>
</dbReference>
<evidence type="ECO:0000256" key="6">
    <source>
        <dbReference type="ARBA" id="ARBA00022723"/>
    </source>
</evidence>
<evidence type="ECO:0000256" key="10">
    <source>
        <dbReference type="ARBA" id="ARBA00022842"/>
    </source>
</evidence>
<keyword evidence="6" id="KW-0479">Metal-binding</keyword>
<dbReference type="InterPro" id="IPR014710">
    <property type="entry name" value="RmlC-like_jellyroll"/>
</dbReference>
<dbReference type="PROSITE" id="PS00108">
    <property type="entry name" value="PROTEIN_KINASE_ST"/>
    <property type="match status" value="1"/>
</dbReference>
<sequence>MVLHTSKSPHASRRHDGKARGAGATALSNLLLDAYLTAEEQRSFVAQMIEVDVSTGDVIIREGEKGNNFFLVARGECAVTLGGNLASSEHVKLLLMHRTCFMSLLGNRMVEKRKMLQPFLERVPVLSKTKPFEMHALVDTAVLTSYAPGATVVRKGDVVGHFRIVRDGCVCSDSGAALHACEYFGEMAIFTRRASESTMTASTVRGAVCVEWSASHFLAYVSLNAFQEEKAQQERAMARTDPGAGGLSARARRVAESAEASRATSRTASLGGERALPLAPSVRGSVVPHGRPVAGRPQQVAMRLFRAARRKVLMFARLDDEQLDQLHAVMAEHFVDPKTVVLVEGEKGNRFYFVSSGTLDAFSSTNAVNDGLVRSFGAGDSFGELALMYNCPRTATVIARTECVLWSLDRSTFRRILLAENLRKASMYEAFLNKASRAAAWRTCGCRPRPAPVPLFQPLTREERNRIVDALEPVLYCGGDYVIREGERGEHFYLIEAGAVRVSSTAQGELATRSAGDYFGERALQTGEPTIASVTAVGVTRLVRMARDAFIRILGPLAHAISSPSASSAGDADGREPATACAGGCTDHAATDVPAAASDARTLDLRRYDSSTGKEICTGNVDKSATSPTLGVHASGTRSPPPSPPLLDLRRKPPVTTPRASEPPHAAPPPSPTSFGLASFLVSPEPIGEGGFGKVRLAQHAATGERYALKQMSKAHLIRQNQAEHAADESRVLEGLACPFIARKFGSFQTAGHLFLVLELAPGGDVYDLLEANGGTIGAEDARAFVAQLLVALEHLHARSVVHRDVKLENLLLAADGTLKLTDFGFAKAVEYRTFTLCGTPEYLAPEVILNKGYGRGVDYWALGIVLYEMLAGKSPFAAEDHLSTYQNILYGSLKFPRGFAPKAADLVSKLLERDITKRFGLLKRGVGDIKAHDMYAGYDWARMPGASRKLVRTQSTERGRWMPLAATADIQGERAMQPITRAENAKFVGF</sequence>
<evidence type="ECO:0000256" key="8">
    <source>
        <dbReference type="ARBA" id="ARBA00022777"/>
    </source>
</evidence>
<evidence type="ECO:0000259" key="16">
    <source>
        <dbReference type="PROSITE" id="PS50042"/>
    </source>
</evidence>
<organism evidence="17 18">
    <name type="scientific">Diacronema lutheri</name>
    <name type="common">Unicellular marine alga</name>
    <name type="synonym">Monochrysis lutheri</name>
    <dbReference type="NCBI Taxonomy" id="2081491"/>
    <lineage>
        <taxon>Eukaryota</taxon>
        <taxon>Haptista</taxon>
        <taxon>Haptophyta</taxon>
        <taxon>Pavlovophyceae</taxon>
        <taxon>Pavlovales</taxon>
        <taxon>Pavlovaceae</taxon>
        <taxon>Diacronema</taxon>
    </lineage>
</organism>
<dbReference type="InterPro" id="IPR000719">
    <property type="entry name" value="Prot_kinase_dom"/>
</dbReference>
<comment type="cofactor">
    <cofactor evidence="1">
        <name>Mg(2+)</name>
        <dbReference type="ChEBI" id="CHEBI:18420"/>
    </cofactor>
</comment>
<evidence type="ECO:0000313" key="17">
    <source>
        <dbReference type="EMBL" id="KAG8458385.1"/>
    </source>
</evidence>
<accession>A0A8J5X8F0</accession>
<evidence type="ECO:0000256" key="1">
    <source>
        <dbReference type="ARBA" id="ARBA00001946"/>
    </source>
</evidence>
<feature type="domain" description="Cyclic nucleotide-binding" evidence="16">
    <location>
        <begin position="125"/>
        <end position="203"/>
    </location>
</feature>
<dbReference type="Pfam" id="PF00027">
    <property type="entry name" value="cNMP_binding"/>
    <property type="match status" value="3"/>
</dbReference>
<evidence type="ECO:0000256" key="3">
    <source>
        <dbReference type="ARBA" id="ARBA00022527"/>
    </source>
</evidence>
<evidence type="ECO:0000256" key="7">
    <source>
        <dbReference type="ARBA" id="ARBA00022741"/>
    </source>
</evidence>
<dbReference type="InterPro" id="IPR008271">
    <property type="entry name" value="Ser/Thr_kinase_AS"/>
</dbReference>
<evidence type="ECO:0000256" key="5">
    <source>
        <dbReference type="ARBA" id="ARBA00022679"/>
    </source>
</evidence>
<feature type="domain" description="Cyclic nucleotide-binding" evidence="16">
    <location>
        <begin position="32"/>
        <end position="80"/>
    </location>
</feature>
<name>A0A8J5X8F0_DIALT</name>
<keyword evidence="8" id="KW-0418">Kinase</keyword>
<dbReference type="CDD" id="cd00038">
    <property type="entry name" value="CAP_ED"/>
    <property type="match status" value="3"/>
</dbReference>
<evidence type="ECO:0000256" key="14">
    <source>
        <dbReference type="SAM" id="MobiDB-lite"/>
    </source>
</evidence>
<feature type="domain" description="Protein kinase" evidence="15">
    <location>
        <begin position="681"/>
        <end position="936"/>
    </location>
</feature>
<dbReference type="AlphaFoldDB" id="A0A8J5X8F0"/>
<evidence type="ECO:0000256" key="11">
    <source>
        <dbReference type="ARBA" id="ARBA00022992"/>
    </source>
</evidence>
<evidence type="ECO:0000256" key="9">
    <source>
        <dbReference type="ARBA" id="ARBA00022840"/>
    </source>
</evidence>
<dbReference type="PANTHER" id="PTHR24353:SF37">
    <property type="entry name" value="CAMP-DEPENDENT PROTEIN KINASE CATALYTIC SUBUNIT PRKX"/>
    <property type="match status" value="1"/>
</dbReference>
<dbReference type="Proteomes" id="UP000751190">
    <property type="component" value="Unassembled WGS sequence"/>
</dbReference>
<dbReference type="GO" id="GO:0046872">
    <property type="term" value="F:metal ion binding"/>
    <property type="evidence" value="ECO:0007669"/>
    <property type="project" value="UniProtKB-KW"/>
</dbReference>
<dbReference type="GO" id="GO:0004691">
    <property type="term" value="F:cAMP-dependent protein kinase activity"/>
    <property type="evidence" value="ECO:0007669"/>
    <property type="project" value="TreeGrafter"/>
</dbReference>
<feature type="domain" description="Cyclic nucleotide-binding" evidence="16">
    <location>
        <begin position="455"/>
        <end position="556"/>
    </location>
</feature>
<protein>
    <recommendedName>
        <fullName evidence="12">cGMP-dependent protein kinase</fullName>
    </recommendedName>
</protein>
<evidence type="ECO:0000256" key="4">
    <source>
        <dbReference type="ARBA" id="ARBA00022535"/>
    </source>
</evidence>
<feature type="compositionally biased region" description="Low complexity" evidence="14">
    <location>
        <begin position="257"/>
        <end position="269"/>
    </location>
</feature>
<evidence type="ECO:0000256" key="2">
    <source>
        <dbReference type="ARBA" id="ARBA00022490"/>
    </source>
</evidence>
<keyword evidence="5" id="KW-0808">Transferase</keyword>
<dbReference type="PROSITE" id="PS00889">
    <property type="entry name" value="CNMP_BINDING_2"/>
    <property type="match status" value="1"/>
</dbReference>
<dbReference type="InterPro" id="IPR018490">
    <property type="entry name" value="cNMP-bd_dom_sf"/>
</dbReference>
<dbReference type="InterPro" id="IPR000595">
    <property type="entry name" value="cNMP-bd_dom"/>
</dbReference>
<reference evidence="17" key="1">
    <citation type="submission" date="2021-05" db="EMBL/GenBank/DDBJ databases">
        <title>The genome of the haptophyte Pavlova lutheri (Diacronema luteri, Pavlovales) - a model for lipid biosynthesis in eukaryotic algae.</title>
        <authorList>
            <person name="Hulatt C.J."/>
            <person name="Posewitz M.C."/>
        </authorList>
    </citation>
    <scope>NUCLEOTIDE SEQUENCE</scope>
    <source>
        <strain evidence="17">NIVA-4/92</strain>
    </source>
</reference>
<keyword evidence="4" id="KW-0140">cGMP</keyword>
<dbReference type="SUPFAM" id="SSF51206">
    <property type="entry name" value="cAMP-binding domain-like"/>
    <property type="match status" value="4"/>
</dbReference>
<keyword evidence="9 13" id="KW-0067">ATP-binding</keyword>
<feature type="region of interest" description="Disordered" evidence="14">
    <location>
        <begin position="613"/>
        <end position="679"/>
    </location>
</feature>
<dbReference type="InterPro" id="IPR018488">
    <property type="entry name" value="cNMP-bd_CS"/>
</dbReference>
<dbReference type="PROSITE" id="PS50042">
    <property type="entry name" value="CNMP_BINDING_3"/>
    <property type="match status" value="4"/>
</dbReference>
<dbReference type="GO" id="GO:0005524">
    <property type="term" value="F:ATP binding"/>
    <property type="evidence" value="ECO:0007669"/>
    <property type="project" value="UniProtKB-UniRule"/>
</dbReference>
<dbReference type="GO" id="GO:0030553">
    <property type="term" value="F:cGMP binding"/>
    <property type="evidence" value="ECO:0007669"/>
    <property type="project" value="UniProtKB-KW"/>
</dbReference>
<dbReference type="InterPro" id="IPR011009">
    <property type="entry name" value="Kinase-like_dom_sf"/>
</dbReference>
<proteinExistence type="predicted"/>
<evidence type="ECO:0000259" key="15">
    <source>
        <dbReference type="PROSITE" id="PS50011"/>
    </source>
</evidence>
<dbReference type="PANTHER" id="PTHR24353">
    <property type="entry name" value="CYCLIC NUCLEOTIDE-DEPENDENT PROTEIN KINASE"/>
    <property type="match status" value="1"/>
</dbReference>
<feature type="domain" description="Cyclic nucleotide-binding" evidence="16">
    <location>
        <begin position="314"/>
        <end position="434"/>
    </location>
</feature>
<keyword evidence="3" id="KW-0723">Serine/threonine-protein kinase</keyword>
<keyword evidence="18" id="KW-1185">Reference proteome</keyword>
<comment type="caution">
    <text evidence="17">The sequence shown here is derived from an EMBL/GenBank/DDBJ whole genome shotgun (WGS) entry which is preliminary data.</text>
</comment>
<feature type="region of interest" description="Disordered" evidence="14">
    <location>
        <begin position="1"/>
        <end position="20"/>
    </location>
</feature>
<dbReference type="FunFam" id="1.10.510.10:FF:000571">
    <property type="entry name" value="Maternal embryonic leucine zipper kinase"/>
    <property type="match status" value="1"/>
</dbReference>